<feature type="chain" id="PRO_5017039733" description="Cell wall binding repeat 2" evidence="1">
    <location>
        <begin position="29"/>
        <end position="367"/>
    </location>
</feature>
<protein>
    <recommendedName>
        <fullName evidence="4">Cell wall binding repeat 2</fullName>
    </recommendedName>
</protein>
<dbReference type="PANTHER" id="PTHR30032:SF8">
    <property type="entry name" value="GERMINATION-SPECIFIC N-ACETYLMURAMOYL-L-ALANINE AMIDASE"/>
    <property type="match status" value="1"/>
</dbReference>
<dbReference type="KEGG" id="euz:DVS28_a2707"/>
<evidence type="ECO:0000313" key="2">
    <source>
        <dbReference type="EMBL" id="AXV07386.1"/>
    </source>
</evidence>
<dbReference type="InterPro" id="IPR051922">
    <property type="entry name" value="Bact_Sporulation_Assoc"/>
</dbReference>
<evidence type="ECO:0000313" key="3">
    <source>
        <dbReference type="Proteomes" id="UP000264006"/>
    </source>
</evidence>
<dbReference type="AlphaFoldDB" id="A0A346XYT9"/>
<dbReference type="Pfam" id="PF04122">
    <property type="entry name" value="CW_binding_2"/>
    <property type="match status" value="3"/>
</dbReference>
<name>A0A346XYT9_9ACTN</name>
<keyword evidence="3" id="KW-1185">Reference proteome</keyword>
<organism evidence="2 3">
    <name type="scientific">Euzebya pacifica</name>
    <dbReference type="NCBI Taxonomy" id="1608957"/>
    <lineage>
        <taxon>Bacteria</taxon>
        <taxon>Bacillati</taxon>
        <taxon>Actinomycetota</taxon>
        <taxon>Nitriliruptoria</taxon>
        <taxon>Euzebyales</taxon>
    </lineage>
</organism>
<reference evidence="2 3" key="1">
    <citation type="submission" date="2018-09" db="EMBL/GenBank/DDBJ databases">
        <title>Complete genome sequence of Euzebya sp. DY32-46 isolated from seawater of Pacific Ocean.</title>
        <authorList>
            <person name="Xu L."/>
            <person name="Wu Y.-H."/>
            <person name="Xu X.-W."/>
        </authorList>
    </citation>
    <scope>NUCLEOTIDE SEQUENCE [LARGE SCALE GENOMIC DNA]</scope>
    <source>
        <strain evidence="2 3">DY32-46</strain>
    </source>
</reference>
<keyword evidence="1" id="KW-0732">Signal</keyword>
<sequence>MSTTPRRLLGSAVSCALLTGLLASPASAQDARLASSLDPTIASVDLALEMFEPGSVDVLVLGRNDQFADNLGGSALAGQVGGPLLLTDGGPDAALRPEVLDAIGTLVPRTAGLNCDNEPADVYVLGGDNAVSSGAVEELVIDGYCVERLAGDSRVETSVAVAREMRERGAPRAFLLARADSFADSAAAGAYGARFGWPVLLTSQDALHPASGAYISEDQEPGVVLDVYVWILGGTAAVSQDVEDQVFQQVGPDRVSRVAGATRDETSALIADAFQAAQEEGNASLAVGLVNGFADDGWVYALIGGAISPVTNAPILYVQADGIGDPVARYLDVQKPSSILVLGPPERVSDATAEEARGIAGVAISKE</sequence>
<evidence type="ECO:0000256" key="1">
    <source>
        <dbReference type="SAM" id="SignalP"/>
    </source>
</evidence>
<dbReference type="EMBL" id="CP031165">
    <property type="protein sequence ID" value="AXV07386.1"/>
    <property type="molecule type" value="Genomic_DNA"/>
</dbReference>
<dbReference type="InterPro" id="IPR007253">
    <property type="entry name" value="Cell_wall-bd_2"/>
</dbReference>
<dbReference type="Proteomes" id="UP000264006">
    <property type="component" value="Chromosome"/>
</dbReference>
<dbReference type="Gene3D" id="3.40.50.12090">
    <property type="match status" value="1"/>
</dbReference>
<dbReference type="RefSeq" id="WP_114591887.1">
    <property type="nucleotide sequence ID" value="NZ_CP031165.1"/>
</dbReference>
<evidence type="ECO:0008006" key="4">
    <source>
        <dbReference type="Google" id="ProtNLM"/>
    </source>
</evidence>
<dbReference type="OrthoDB" id="363232at2"/>
<gene>
    <name evidence="2" type="ORF">DVS28_a2707</name>
</gene>
<dbReference type="PANTHER" id="PTHR30032">
    <property type="entry name" value="N-ACETYLMURAMOYL-L-ALANINE AMIDASE-RELATED"/>
    <property type="match status" value="1"/>
</dbReference>
<accession>A0A346XYT9</accession>
<proteinExistence type="predicted"/>
<feature type="signal peptide" evidence="1">
    <location>
        <begin position="1"/>
        <end position="28"/>
    </location>
</feature>